<name>A0AB39UZ92_9GAMM</name>
<evidence type="ECO:0000313" key="1">
    <source>
        <dbReference type="EMBL" id="XDT73176.1"/>
    </source>
</evidence>
<sequence>MLSVKPESGRTETKVKSPCVSICALDEHDVCIGCHRTGEEITHWGKMTNEERQAVMGRVAEREKRAIL</sequence>
<dbReference type="RefSeq" id="WP_369602170.1">
    <property type="nucleotide sequence ID" value="NZ_CP154858.1"/>
</dbReference>
<protein>
    <submittedName>
        <fullName evidence="1">DUF1289 domain-containing protein</fullName>
    </submittedName>
</protein>
<dbReference type="InterPro" id="IPR010710">
    <property type="entry name" value="DUF1289"/>
</dbReference>
<dbReference type="EMBL" id="CP154858">
    <property type="protein sequence ID" value="XDT73176.1"/>
    <property type="molecule type" value="Genomic_DNA"/>
</dbReference>
<dbReference type="AlphaFoldDB" id="A0AB39UZ92"/>
<dbReference type="PANTHER" id="PTHR35175:SF2">
    <property type="entry name" value="DUF1289 DOMAIN-CONTAINING PROTEIN"/>
    <property type="match status" value="1"/>
</dbReference>
<dbReference type="KEGG" id="tcd:AAIA72_04160"/>
<reference evidence="1" key="1">
    <citation type="submission" date="2024-05" db="EMBL/GenBank/DDBJ databases">
        <title>Genome sequencing of novel strain.</title>
        <authorList>
            <person name="Ganbat D."/>
            <person name="Ganbat S."/>
            <person name="Lee S.-J."/>
        </authorList>
    </citation>
    <scope>NUCLEOTIDE SEQUENCE</scope>
    <source>
        <strain evidence="1">SMD15-11</strain>
    </source>
</reference>
<proteinExistence type="predicted"/>
<organism evidence="1">
    <name type="scientific">Thermohahella caldifontis</name>
    <dbReference type="NCBI Taxonomy" id="3142973"/>
    <lineage>
        <taxon>Bacteria</taxon>
        <taxon>Pseudomonadati</taxon>
        <taxon>Pseudomonadota</taxon>
        <taxon>Gammaproteobacteria</taxon>
        <taxon>Oceanospirillales</taxon>
        <taxon>Hahellaceae</taxon>
        <taxon>Thermohahella</taxon>
    </lineage>
</organism>
<dbReference type="PANTHER" id="PTHR35175">
    <property type="entry name" value="DUF1289 DOMAIN-CONTAINING PROTEIN"/>
    <property type="match status" value="1"/>
</dbReference>
<gene>
    <name evidence="1" type="ORF">AAIA72_04160</name>
</gene>
<dbReference type="Pfam" id="PF06945">
    <property type="entry name" value="DUF1289"/>
    <property type="match status" value="1"/>
</dbReference>
<accession>A0AB39UZ92</accession>